<organism evidence="10 11">
    <name type="scientific">Anatilimnocola aggregata</name>
    <dbReference type="NCBI Taxonomy" id="2528021"/>
    <lineage>
        <taxon>Bacteria</taxon>
        <taxon>Pseudomonadati</taxon>
        <taxon>Planctomycetota</taxon>
        <taxon>Planctomycetia</taxon>
        <taxon>Pirellulales</taxon>
        <taxon>Pirellulaceae</taxon>
        <taxon>Anatilimnocola</taxon>
    </lineage>
</organism>
<evidence type="ECO:0000313" key="11">
    <source>
        <dbReference type="Proteomes" id="UP000315017"/>
    </source>
</evidence>
<name>A0A517YM50_9BACT</name>
<proteinExistence type="inferred from homology"/>
<dbReference type="PANTHER" id="PTHR30558:SF3">
    <property type="entry name" value="BIOPOLYMER TRANSPORT PROTEIN EXBD-RELATED"/>
    <property type="match status" value="1"/>
</dbReference>
<dbReference type="AlphaFoldDB" id="A0A517YM50"/>
<accession>A0A517YM50</accession>
<comment type="subcellular location">
    <subcellularLocation>
        <location evidence="1">Cell membrane</location>
        <topology evidence="1">Single-pass membrane protein</topology>
    </subcellularLocation>
    <subcellularLocation>
        <location evidence="7">Cell membrane</location>
        <topology evidence="7">Single-pass type II membrane protein</topology>
    </subcellularLocation>
</comment>
<dbReference type="Proteomes" id="UP000315017">
    <property type="component" value="Chromosome"/>
</dbReference>
<evidence type="ECO:0000256" key="3">
    <source>
        <dbReference type="ARBA" id="ARBA00022475"/>
    </source>
</evidence>
<evidence type="ECO:0000256" key="2">
    <source>
        <dbReference type="ARBA" id="ARBA00005811"/>
    </source>
</evidence>
<evidence type="ECO:0000256" key="9">
    <source>
        <dbReference type="SAM" id="Phobius"/>
    </source>
</evidence>
<evidence type="ECO:0000256" key="6">
    <source>
        <dbReference type="ARBA" id="ARBA00023136"/>
    </source>
</evidence>
<evidence type="ECO:0000256" key="7">
    <source>
        <dbReference type="RuleBase" id="RU003879"/>
    </source>
</evidence>
<keyword evidence="3" id="KW-1003">Cell membrane</keyword>
<gene>
    <name evidence="10" type="ORF">ETAA8_64460</name>
</gene>
<reference evidence="10 11" key="1">
    <citation type="submission" date="2019-02" db="EMBL/GenBank/DDBJ databases">
        <title>Deep-cultivation of Planctomycetes and their phenomic and genomic characterization uncovers novel biology.</title>
        <authorList>
            <person name="Wiegand S."/>
            <person name="Jogler M."/>
            <person name="Boedeker C."/>
            <person name="Pinto D."/>
            <person name="Vollmers J."/>
            <person name="Rivas-Marin E."/>
            <person name="Kohn T."/>
            <person name="Peeters S.H."/>
            <person name="Heuer A."/>
            <person name="Rast P."/>
            <person name="Oberbeckmann S."/>
            <person name="Bunk B."/>
            <person name="Jeske O."/>
            <person name="Meyerdierks A."/>
            <person name="Storesund J.E."/>
            <person name="Kallscheuer N."/>
            <person name="Luecker S."/>
            <person name="Lage O.M."/>
            <person name="Pohl T."/>
            <person name="Merkel B.J."/>
            <person name="Hornburger P."/>
            <person name="Mueller R.-W."/>
            <person name="Bruemmer F."/>
            <person name="Labrenz M."/>
            <person name="Spormann A.M."/>
            <person name="Op den Camp H."/>
            <person name="Overmann J."/>
            <person name="Amann R."/>
            <person name="Jetten M.S.M."/>
            <person name="Mascher T."/>
            <person name="Medema M.H."/>
            <person name="Devos D.P."/>
            <person name="Kaster A.-K."/>
            <person name="Ovreas L."/>
            <person name="Rohde M."/>
            <person name="Galperin M.Y."/>
            <person name="Jogler C."/>
        </authorList>
    </citation>
    <scope>NUCLEOTIDE SEQUENCE [LARGE SCALE GENOMIC DNA]</scope>
    <source>
        <strain evidence="10 11">ETA_A8</strain>
    </source>
</reference>
<keyword evidence="7" id="KW-0653">Protein transport</keyword>
<keyword evidence="4 7" id="KW-0812">Transmembrane</keyword>
<dbReference type="EMBL" id="CP036274">
    <property type="protein sequence ID" value="QDU31293.1"/>
    <property type="molecule type" value="Genomic_DNA"/>
</dbReference>
<feature type="region of interest" description="Disordered" evidence="8">
    <location>
        <begin position="38"/>
        <end position="59"/>
    </location>
</feature>
<protein>
    <submittedName>
        <fullName evidence="10">Biopolymer transport protein ExbD/TolR</fullName>
    </submittedName>
</protein>
<evidence type="ECO:0000256" key="8">
    <source>
        <dbReference type="SAM" id="MobiDB-lite"/>
    </source>
</evidence>
<dbReference type="GO" id="GO:0022857">
    <property type="term" value="F:transmembrane transporter activity"/>
    <property type="evidence" value="ECO:0007669"/>
    <property type="project" value="InterPro"/>
</dbReference>
<dbReference type="Pfam" id="PF02472">
    <property type="entry name" value="ExbD"/>
    <property type="match status" value="1"/>
</dbReference>
<feature type="transmembrane region" description="Helical" evidence="9">
    <location>
        <begin position="14"/>
        <end position="33"/>
    </location>
</feature>
<keyword evidence="7" id="KW-0813">Transport</keyword>
<keyword evidence="6 9" id="KW-0472">Membrane</keyword>
<evidence type="ECO:0000256" key="5">
    <source>
        <dbReference type="ARBA" id="ARBA00022989"/>
    </source>
</evidence>
<dbReference type="OrthoDB" id="279677at2"/>
<keyword evidence="5 9" id="KW-1133">Transmembrane helix</keyword>
<evidence type="ECO:0000313" key="10">
    <source>
        <dbReference type="EMBL" id="QDU31293.1"/>
    </source>
</evidence>
<dbReference type="KEGG" id="aagg:ETAA8_64460"/>
<keyword evidence="11" id="KW-1185">Reference proteome</keyword>
<dbReference type="InterPro" id="IPR003400">
    <property type="entry name" value="ExbD"/>
</dbReference>
<dbReference type="GO" id="GO:0015031">
    <property type="term" value="P:protein transport"/>
    <property type="evidence" value="ECO:0007669"/>
    <property type="project" value="UniProtKB-KW"/>
</dbReference>
<evidence type="ECO:0000256" key="4">
    <source>
        <dbReference type="ARBA" id="ARBA00022692"/>
    </source>
</evidence>
<dbReference type="GO" id="GO:0005886">
    <property type="term" value="C:plasma membrane"/>
    <property type="evidence" value="ECO:0007669"/>
    <property type="project" value="UniProtKB-SubCell"/>
</dbReference>
<evidence type="ECO:0000256" key="1">
    <source>
        <dbReference type="ARBA" id="ARBA00004162"/>
    </source>
</evidence>
<dbReference type="PANTHER" id="PTHR30558">
    <property type="entry name" value="EXBD MEMBRANE COMPONENT OF PMF-DRIVEN MACROMOLECULE IMPORT SYSTEM"/>
    <property type="match status" value="1"/>
</dbReference>
<comment type="similarity">
    <text evidence="2 7">Belongs to the ExbD/TolR family.</text>
</comment>
<sequence>MRRNGMNKLLVEPAAVATGDIAFNLIVFFLVCASTQPDRGRKQDIPSSQQTKTEQKQENTEILVTKSGIVLNGAAVRQAELPGRLATHFKGKPRPEDRVVVIKTRPDTPYENWISVTSLVQDAGGSITIQREEERTVTVGN</sequence>